<feature type="transmembrane region" description="Helical" evidence="1">
    <location>
        <begin position="395"/>
        <end position="422"/>
    </location>
</feature>
<protein>
    <submittedName>
        <fullName evidence="2">ABC transporter permease</fullName>
    </submittedName>
</protein>
<reference evidence="3" key="1">
    <citation type="journal article" date="2019" name="Int. J. Syst. Evol. Microbiol.">
        <title>The Global Catalogue of Microorganisms (GCM) 10K type strain sequencing project: providing services to taxonomists for standard genome sequencing and annotation.</title>
        <authorList>
            <consortium name="The Broad Institute Genomics Platform"/>
            <consortium name="The Broad Institute Genome Sequencing Center for Infectious Disease"/>
            <person name="Wu L."/>
            <person name="Ma J."/>
        </authorList>
    </citation>
    <scope>NUCLEOTIDE SEQUENCE [LARGE SCALE GENOMIC DNA]</scope>
    <source>
        <strain evidence="3">CCM 8906</strain>
    </source>
</reference>
<keyword evidence="1" id="KW-0472">Membrane</keyword>
<comment type="caution">
    <text evidence="2">The sequence shown here is derived from an EMBL/GenBank/DDBJ whole genome shotgun (WGS) entry which is preliminary data.</text>
</comment>
<feature type="transmembrane region" description="Helical" evidence="1">
    <location>
        <begin position="165"/>
        <end position="186"/>
    </location>
</feature>
<name>A0ABW4H2C8_9LACO</name>
<feature type="transmembrane region" description="Helical" evidence="1">
    <location>
        <begin position="235"/>
        <end position="257"/>
    </location>
</feature>
<proteinExistence type="predicted"/>
<sequence>MTTHFSRTGRLTGLALRRDRFKILIWILVLAGLMVGVAYKFTDIFGTQHEIAAIKDTLKSPAMVALLGAFKFTNNPSTAQIFSTEMVVFMAIAQIIMNIMLGIHATRGEEDQGITELVRSRAVGQLAPLSAAALELIIVNAIIAVIYGAGLGFSGMHGMTTAGNWAVGIGLAAVSLVFGLLGLVAAQLADHSASATGLTYGLFGLAYIVRMMTDVQNPDYTWWSPLGWVEKISPFYHLNWLPIALSLVTAIILFFLAASINLNRDLNAGALATRPGRRTASSFLRDPASLLWRREHNVIIGWIIGIAVLGMTYGSIYNTVGDMLKTNPTMQQVFGANVLHEANHAMLVNFTSTLVVLMAAVAAIPGIQLVYKLYSDETNGWLESLYARPLSRTRLFFSYVITGILSSLVTFVGAISSLIFVGNATLDHPKDGLTMFEFWQSIWGQLPAILVFIGIAVTIIGWWPRIRSLNWLYLGLGFISIYMGGMLKLPKWAQHLSPLGWMNKVPTNKVPTHDVEWANFSWMLTLSLALILLGWWGYRRRDLHMS</sequence>
<dbReference type="EMBL" id="JBHTOM010000005">
    <property type="protein sequence ID" value="MFD1548904.1"/>
    <property type="molecule type" value="Genomic_DNA"/>
</dbReference>
<feature type="transmembrane region" description="Helical" evidence="1">
    <location>
        <begin position="442"/>
        <end position="463"/>
    </location>
</feature>
<feature type="transmembrane region" description="Helical" evidence="1">
    <location>
        <begin position="126"/>
        <end position="153"/>
    </location>
</feature>
<keyword evidence="1" id="KW-1133">Transmembrane helix</keyword>
<evidence type="ECO:0000313" key="2">
    <source>
        <dbReference type="EMBL" id="MFD1548904.1"/>
    </source>
</evidence>
<dbReference type="Proteomes" id="UP001597195">
    <property type="component" value="Unassembled WGS sequence"/>
</dbReference>
<keyword evidence="1" id="KW-0812">Transmembrane</keyword>
<feature type="transmembrane region" description="Helical" evidence="1">
    <location>
        <begin position="198"/>
        <end position="215"/>
    </location>
</feature>
<evidence type="ECO:0000313" key="3">
    <source>
        <dbReference type="Proteomes" id="UP001597195"/>
    </source>
</evidence>
<dbReference type="RefSeq" id="WP_125700525.1">
    <property type="nucleotide sequence ID" value="NZ_JBHTOM010000005.1"/>
</dbReference>
<evidence type="ECO:0000256" key="1">
    <source>
        <dbReference type="SAM" id="Phobius"/>
    </source>
</evidence>
<keyword evidence="3" id="KW-1185">Reference proteome</keyword>
<organism evidence="2 3">
    <name type="scientific">Levilactobacillus fuyuanensis</name>
    <dbReference type="NCBI Taxonomy" id="2486022"/>
    <lineage>
        <taxon>Bacteria</taxon>
        <taxon>Bacillati</taxon>
        <taxon>Bacillota</taxon>
        <taxon>Bacilli</taxon>
        <taxon>Lactobacillales</taxon>
        <taxon>Lactobacillaceae</taxon>
        <taxon>Levilactobacillus</taxon>
    </lineage>
</organism>
<feature type="transmembrane region" description="Helical" evidence="1">
    <location>
        <begin position="299"/>
        <end position="320"/>
    </location>
</feature>
<gene>
    <name evidence="2" type="ORF">ACFQ5T_04290</name>
</gene>
<feature type="transmembrane region" description="Helical" evidence="1">
    <location>
        <begin position="470"/>
        <end position="489"/>
    </location>
</feature>
<feature type="transmembrane region" description="Helical" evidence="1">
    <location>
        <begin position="21"/>
        <end position="39"/>
    </location>
</feature>
<feature type="transmembrane region" description="Helical" evidence="1">
    <location>
        <begin position="520"/>
        <end position="538"/>
    </location>
</feature>
<feature type="transmembrane region" description="Helical" evidence="1">
    <location>
        <begin position="86"/>
        <end position="105"/>
    </location>
</feature>
<accession>A0ABW4H2C8</accession>
<feature type="transmembrane region" description="Helical" evidence="1">
    <location>
        <begin position="354"/>
        <end position="374"/>
    </location>
</feature>